<feature type="compositionally biased region" description="Polar residues" evidence="1">
    <location>
        <begin position="310"/>
        <end position="323"/>
    </location>
</feature>
<feature type="region of interest" description="Disordered" evidence="1">
    <location>
        <begin position="275"/>
        <end position="323"/>
    </location>
</feature>
<dbReference type="Proteomes" id="UP000827724">
    <property type="component" value="Unassembled WGS sequence"/>
</dbReference>
<sequence length="360" mass="39755">MVNQLRKGEKKAKMLPDLLNVVAVMLPLTLGYPLSRCLASLSQKWNVPSDPAVLKVPWTGWKEMSLTACTLTTLFWSGSRWHLNEKLDLVRRAKGRLVKLGRVLEIDHVDVAIRRADDEQVLLHVHGVHPFLTGESCRRPLLPEVPVFDRLVPGSGDNHGSVSAVEEADAPHGLVVRPDDDVLLRSQVTHFDAFVRSGRGHFGPHGLAVLKRVAALALAVLGDFVDPDLVVPARHGEKVGPVGRWGKHEIGDAVGRRIVERDVLLQIAHRRRRSIARRRGAEKAGHVGGTRPRPRKDVSIESRPGRFLPISSSRNGRPGASTTRRLSPCIFAVFFALSPRAIAVPRFNGPAMLKHNQRCP</sequence>
<feature type="compositionally biased region" description="Basic and acidic residues" evidence="1">
    <location>
        <begin position="295"/>
        <end position="304"/>
    </location>
</feature>
<protein>
    <submittedName>
        <fullName evidence="2">Uncharacterized protein</fullName>
    </submittedName>
</protein>
<evidence type="ECO:0000256" key="1">
    <source>
        <dbReference type="SAM" id="MobiDB-lite"/>
    </source>
</evidence>
<evidence type="ECO:0000313" key="3">
    <source>
        <dbReference type="Proteomes" id="UP000827724"/>
    </source>
</evidence>
<evidence type="ECO:0000313" key="2">
    <source>
        <dbReference type="EMBL" id="KAH6604614.1"/>
    </source>
</evidence>
<gene>
    <name evidence="2" type="ORF">Trco_006321</name>
</gene>
<dbReference type="AlphaFoldDB" id="A0A9P8TUX0"/>
<reference evidence="2" key="1">
    <citation type="submission" date="2021-08" db="EMBL/GenBank/DDBJ databases">
        <title>Chromosome-Level Trichoderma cornu-damae using Hi-C Data.</title>
        <authorList>
            <person name="Kim C.S."/>
        </authorList>
    </citation>
    <scope>NUCLEOTIDE SEQUENCE</scope>
    <source>
        <strain evidence="2">KA19-0412C</strain>
    </source>
</reference>
<organism evidence="2 3">
    <name type="scientific">Trichoderma cornu-damae</name>
    <dbReference type="NCBI Taxonomy" id="654480"/>
    <lineage>
        <taxon>Eukaryota</taxon>
        <taxon>Fungi</taxon>
        <taxon>Dikarya</taxon>
        <taxon>Ascomycota</taxon>
        <taxon>Pezizomycotina</taxon>
        <taxon>Sordariomycetes</taxon>
        <taxon>Hypocreomycetidae</taxon>
        <taxon>Hypocreales</taxon>
        <taxon>Hypocreaceae</taxon>
        <taxon>Trichoderma</taxon>
    </lineage>
</organism>
<keyword evidence="3" id="KW-1185">Reference proteome</keyword>
<accession>A0A9P8TUX0</accession>
<comment type="caution">
    <text evidence="2">The sequence shown here is derived from an EMBL/GenBank/DDBJ whole genome shotgun (WGS) entry which is preliminary data.</text>
</comment>
<dbReference type="EMBL" id="JAIWOZ010000005">
    <property type="protein sequence ID" value="KAH6604614.1"/>
    <property type="molecule type" value="Genomic_DNA"/>
</dbReference>
<name>A0A9P8TUX0_9HYPO</name>
<proteinExistence type="predicted"/>